<dbReference type="InterPro" id="IPR045540">
    <property type="entry name" value="YegS/DAGK_C"/>
</dbReference>
<keyword evidence="4" id="KW-0067">ATP-binding</keyword>
<dbReference type="GO" id="GO:0005524">
    <property type="term" value="F:ATP binding"/>
    <property type="evidence" value="ECO:0007669"/>
    <property type="project" value="UniProtKB-KW"/>
</dbReference>
<reference evidence="7" key="1">
    <citation type="submission" date="2016-09" db="EMBL/GenBank/DDBJ databases">
        <authorList>
            <person name="Varghese N."/>
            <person name="Submissions S."/>
        </authorList>
    </citation>
    <scope>NUCLEOTIDE SEQUENCE [LARGE SCALE GENOMIC DNA]</scope>
    <source>
        <strain evidence="7">ANC 4422</strain>
    </source>
</reference>
<dbReference type="InterPro" id="IPR050187">
    <property type="entry name" value="Lipid_Phosphate_FormReg"/>
</dbReference>
<dbReference type="SUPFAM" id="SSF111331">
    <property type="entry name" value="NAD kinase/diacylglycerol kinase-like"/>
    <property type="match status" value="1"/>
</dbReference>
<proteinExistence type="predicted"/>
<dbReference type="SMART" id="SM00046">
    <property type="entry name" value="DAGKc"/>
    <property type="match status" value="1"/>
</dbReference>
<protein>
    <submittedName>
        <fullName evidence="6">Diacylglycerol kinase family enzyme</fullName>
    </submittedName>
</protein>
<sequence length="312" mass="34552">MLNLKPLSLVYNHKSGFHASHNDEVYEQMMTLFSYYGFEIQVFELSDRSPISLLMKKIIARHQKTEQKGVVVGAGGDGTLNAIASYLVGTDIPLGILPLGTFNYVARALNIPIALIQAAEVIAKGSPRAVHVARLNDHIYLNNASLGLYPLFIEQRERYNKYLGRFPLHAYTSALDVLLRKYKALKLELIVDGVKHPVTTSLVFLGNNQLQLKELNLTIADAAKEGKVAGVVISKSDRISLVKLLIRLFRGSVEHADGVSLFSAEHIEIRSVQDKPLYLAIDGELVEEQSPLQISVDKHALHIMVPYATSSV</sequence>
<dbReference type="OrthoDB" id="142078at2"/>
<dbReference type="Gene3D" id="3.40.50.10330">
    <property type="entry name" value="Probable inorganic polyphosphate/atp-NAD kinase, domain 1"/>
    <property type="match status" value="1"/>
</dbReference>
<dbReference type="EMBL" id="FMYL01000008">
    <property type="protein sequence ID" value="SDC03483.1"/>
    <property type="molecule type" value="Genomic_DNA"/>
</dbReference>
<dbReference type="STRING" id="1219383.SAMN05421733_10828"/>
<dbReference type="Pfam" id="PF19279">
    <property type="entry name" value="YegS_C"/>
    <property type="match status" value="1"/>
</dbReference>
<dbReference type="AlphaFoldDB" id="A0A1G6IAR8"/>
<dbReference type="InterPro" id="IPR001206">
    <property type="entry name" value="Diacylglycerol_kinase_cat_dom"/>
</dbReference>
<keyword evidence="3 6" id="KW-0418">Kinase</keyword>
<dbReference type="Proteomes" id="UP000242501">
    <property type="component" value="Unassembled WGS sequence"/>
</dbReference>
<gene>
    <name evidence="6" type="ORF">SAMN05421733_10828</name>
</gene>
<dbReference type="Gene3D" id="2.60.200.40">
    <property type="match status" value="1"/>
</dbReference>
<dbReference type="InterPro" id="IPR017438">
    <property type="entry name" value="ATP-NAD_kinase_N"/>
</dbReference>
<dbReference type="Pfam" id="PF00781">
    <property type="entry name" value="DAGK_cat"/>
    <property type="match status" value="1"/>
</dbReference>
<dbReference type="PANTHER" id="PTHR12358">
    <property type="entry name" value="SPHINGOSINE KINASE"/>
    <property type="match status" value="1"/>
</dbReference>
<evidence type="ECO:0000256" key="1">
    <source>
        <dbReference type="ARBA" id="ARBA00022679"/>
    </source>
</evidence>
<evidence type="ECO:0000256" key="4">
    <source>
        <dbReference type="ARBA" id="ARBA00022840"/>
    </source>
</evidence>
<keyword evidence="7" id="KW-1185">Reference proteome</keyword>
<dbReference type="RefSeq" id="WP_092748822.1">
    <property type="nucleotide sequence ID" value="NZ_FMYL01000008.1"/>
</dbReference>
<dbReference type="PROSITE" id="PS50146">
    <property type="entry name" value="DAGK"/>
    <property type="match status" value="1"/>
</dbReference>
<dbReference type="InterPro" id="IPR016064">
    <property type="entry name" value="NAD/diacylglycerol_kinase_sf"/>
</dbReference>
<evidence type="ECO:0000259" key="5">
    <source>
        <dbReference type="PROSITE" id="PS50146"/>
    </source>
</evidence>
<accession>A0A1G6IAR8</accession>
<evidence type="ECO:0000256" key="2">
    <source>
        <dbReference type="ARBA" id="ARBA00022741"/>
    </source>
</evidence>
<keyword evidence="1" id="KW-0808">Transferase</keyword>
<feature type="domain" description="DAGKc" evidence="5">
    <location>
        <begin position="2"/>
        <end position="138"/>
    </location>
</feature>
<keyword evidence="2" id="KW-0547">Nucleotide-binding</keyword>
<evidence type="ECO:0000313" key="6">
    <source>
        <dbReference type="EMBL" id="SDC03483.1"/>
    </source>
</evidence>
<evidence type="ECO:0000256" key="3">
    <source>
        <dbReference type="ARBA" id="ARBA00022777"/>
    </source>
</evidence>
<organism evidence="6 7">
    <name type="scientific">Acinetobacter boissieri</name>
    <dbReference type="NCBI Taxonomy" id="1219383"/>
    <lineage>
        <taxon>Bacteria</taxon>
        <taxon>Pseudomonadati</taxon>
        <taxon>Pseudomonadota</taxon>
        <taxon>Gammaproteobacteria</taxon>
        <taxon>Moraxellales</taxon>
        <taxon>Moraxellaceae</taxon>
        <taxon>Acinetobacter</taxon>
    </lineage>
</organism>
<evidence type="ECO:0000313" key="7">
    <source>
        <dbReference type="Proteomes" id="UP000242501"/>
    </source>
</evidence>
<name>A0A1G6IAR8_9GAMM</name>
<dbReference type="PANTHER" id="PTHR12358:SF54">
    <property type="entry name" value="SPHINGOSINE KINASE RELATED PROTEIN"/>
    <property type="match status" value="1"/>
</dbReference>
<dbReference type="GO" id="GO:0016301">
    <property type="term" value="F:kinase activity"/>
    <property type="evidence" value="ECO:0007669"/>
    <property type="project" value="UniProtKB-KW"/>
</dbReference>